<reference evidence="2" key="1">
    <citation type="journal article" date="2021" name="Mol. Plant Microbe Interact.">
        <title>Complete Genome Sequence of the Plant-Pathogenic Fungus Colletotrichum lupini.</title>
        <authorList>
            <person name="Baroncelli R."/>
            <person name="Pensec F."/>
            <person name="Da Lio D."/>
            <person name="Boufleur T."/>
            <person name="Vicente I."/>
            <person name="Sarrocco S."/>
            <person name="Picot A."/>
            <person name="Baraldi E."/>
            <person name="Sukno S."/>
            <person name="Thon M."/>
            <person name="Le Floch G."/>
        </authorList>
    </citation>
    <scope>NUCLEOTIDE SEQUENCE</scope>
    <source>
        <strain evidence="2">IMI 504893</strain>
    </source>
</reference>
<dbReference type="GeneID" id="73349220"/>
<evidence type="ECO:0000256" key="1">
    <source>
        <dbReference type="SAM" id="MobiDB-lite"/>
    </source>
</evidence>
<gene>
    <name evidence="2" type="ORF">CLUP02_15286</name>
</gene>
<protein>
    <submittedName>
        <fullName evidence="2">Uncharacterized protein</fullName>
    </submittedName>
</protein>
<dbReference type="AlphaFoldDB" id="A0A9Q8T6K4"/>
<dbReference type="Proteomes" id="UP000830671">
    <property type="component" value="Chromosome 8"/>
</dbReference>
<evidence type="ECO:0000313" key="2">
    <source>
        <dbReference type="EMBL" id="UQC89755.1"/>
    </source>
</evidence>
<sequence>MFSPFSPYLALSLSLFPIQTPRPATPAHHGVAWRVASTGILCLVSRVTTETPARHTKQHCLWRRLVPESLHHSQWLDRSQLRAIPLIHQETLLCRLFCLPPLTPNREEAPHLGRAEAFRRRRCLALPSPALQVGPSWAKQMENLQTTGGCLCGLIRIPRCHPTNLDISDMAAGQTLTGSIHTCFAPTECCCVAPDVPTLLTEIAYANFASLDETLESMQHSLPASSVKRLDVSVNDRSLGKGVLMDFRSGWYTEYARRSDSQPVADATSRLRIDQSLIDLRSVDVQPGTRHSGTRTEMQKHSQGRRRHPPLDIETSSVPYYVCLEPWVVRLRCSRRGPYCGARYEFSKPCSILSHPPRSATLKLYVFFAVNTGHSRASFGAKSQCARCPLTDPRPSASPDEENLRRAG</sequence>
<proteinExistence type="predicted"/>
<accession>A0A9Q8T6K4</accession>
<dbReference type="RefSeq" id="XP_049151356.1">
    <property type="nucleotide sequence ID" value="XM_049294210.1"/>
</dbReference>
<organism evidence="2 3">
    <name type="scientific">Colletotrichum lupini</name>
    <dbReference type="NCBI Taxonomy" id="145971"/>
    <lineage>
        <taxon>Eukaryota</taxon>
        <taxon>Fungi</taxon>
        <taxon>Dikarya</taxon>
        <taxon>Ascomycota</taxon>
        <taxon>Pezizomycotina</taxon>
        <taxon>Sordariomycetes</taxon>
        <taxon>Hypocreomycetidae</taxon>
        <taxon>Glomerellales</taxon>
        <taxon>Glomerellaceae</taxon>
        <taxon>Colletotrichum</taxon>
        <taxon>Colletotrichum acutatum species complex</taxon>
    </lineage>
</organism>
<feature type="region of interest" description="Disordered" evidence="1">
    <location>
        <begin position="284"/>
        <end position="311"/>
    </location>
</feature>
<evidence type="ECO:0000313" key="3">
    <source>
        <dbReference type="Proteomes" id="UP000830671"/>
    </source>
</evidence>
<keyword evidence="3" id="KW-1185">Reference proteome</keyword>
<dbReference type="EMBL" id="CP019480">
    <property type="protein sequence ID" value="UQC89755.1"/>
    <property type="molecule type" value="Genomic_DNA"/>
</dbReference>
<dbReference type="KEGG" id="clup:CLUP02_15286"/>
<name>A0A9Q8T6K4_9PEZI</name>